<proteinExistence type="predicted"/>
<keyword evidence="2" id="KW-1185">Reference proteome</keyword>
<reference evidence="1 2" key="1">
    <citation type="submission" date="2022-11" db="EMBL/GenBank/DDBJ databases">
        <title>Minimal conservation of predation-associated metabolite biosynthetic gene clusters underscores biosynthetic potential of Myxococcota including descriptions for ten novel species: Archangium lansinium sp. nov., Myxococcus landrumus sp. nov., Nannocystis bai.</title>
        <authorList>
            <person name="Ahearne A."/>
            <person name="Stevens C."/>
            <person name="Dowd S."/>
        </authorList>
    </citation>
    <scope>NUCLEOTIDE SEQUENCE [LARGE SCALE GENOMIC DNA]</scope>
    <source>
        <strain evidence="1 2">BB15-2</strain>
    </source>
</reference>
<gene>
    <name evidence="1" type="ORF">POL25_36520</name>
</gene>
<evidence type="ECO:0000313" key="1">
    <source>
        <dbReference type="EMBL" id="MDC0722452.1"/>
    </source>
</evidence>
<evidence type="ECO:0000313" key="2">
    <source>
        <dbReference type="Proteomes" id="UP001221686"/>
    </source>
</evidence>
<accession>A0ABT5E9B7</accession>
<dbReference type="EMBL" id="JAQNDL010000003">
    <property type="protein sequence ID" value="MDC0722452.1"/>
    <property type="molecule type" value="Genomic_DNA"/>
</dbReference>
<dbReference type="InterPro" id="IPR021070">
    <property type="entry name" value="Killing_trait_RebB"/>
</dbReference>
<protein>
    <submittedName>
        <fullName evidence="1">RebB family R body protein</fullName>
    </submittedName>
</protein>
<dbReference type="Pfam" id="PF11747">
    <property type="entry name" value="RebB"/>
    <property type="match status" value="1"/>
</dbReference>
<sequence length="131" mass="13080">MTAARDEAEAFARAAATVTSTVAQVLAQFDSVLAAQRHGIVALAAAGGVDMPAIAPSVIAMPAPADMSESSPSQDAADDPTGLARAALYQVATQAIALALFNAVTAQQHLNLLGQAVATQAAARVLAGRGE</sequence>
<dbReference type="RefSeq" id="WP_272090982.1">
    <property type="nucleotide sequence ID" value="NZ_JAQNDL010000003.1"/>
</dbReference>
<comment type="caution">
    <text evidence="1">The sequence shown here is derived from an EMBL/GenBank/DDBJ whole genome shotgun (WGS) entry which is preliminary data.</text>
</comment>
<name>A0ABT5E9B7_9BACT</name>
<dbReference type="Proteomes" id="UP001221686">
    <property type="component" value="Unassembled WGS sequence"/>
</dbReference>
<organism evidence="1 2">
    <name type="scientific">Nannocystis bainbridge</name>
    <dbReference type="NCBI Taxonomy" id="2995303"/>
    <lineage>
        <taxon>Bacteria</taxon>
        <taxon>Pseudomonadati</taxon>
        <taxon>Myxococcota</taxon>
        <taxon>Polyangia</taxon>
        <taxon>Nannocystales</taxon>
        <taxon>Nannocystaceae</taxon>
        <taxon>Nannocystis</taxon>
    </lineage>
</organism>